<feature type="transmembrane region" description="Helical" evidence="5">
    <location>
        <begin position="168"/>
        <end position="189"/>
    </location>
</feature>
<feature type="transmembrane region" description="Helical" evidence="5">
    <location>
        <begin position="419"/>
        <end position="438"/>
    </location>
</feature>
<feature type="transmembrane region" description="Helical" evidence="5">
    <location>
        <begin position="114"/>
        <end position="132"/>
    </location>
</feature>
<feature type="transmembrane region" description="Helical" evidence="5">
    <location>
        <begin position="444"/>
        <end position="463"/>
    </location>
</feature>
<keyword evidence="2 5" id="KW-0812">Transmembrane</keyword>
<keyword evidence="7" id="KW-1185">Reference proteome</keyword>
<dbReference type="InterPro" id="IPR052556">
    <property type="entry name" value="PolySynth_Transporter"/>
</dbReference>
<dbReference type="Proteomes" id="UP001623592">
    <property type="component" value="Unassembled WGS sequence"/>
</dbReference>
<feature type="transmembrane region" description="Helical" evidence="5">
    <location>
        <begin position="7"/>
        <end position="30"/>
    </location>
</feature>
<evidence type="ECO:0000313" key="7">
    <source>
        <dbReference type="Proteomes" id="UP001623592"/>
    </source>
</evidence>
<feature type="transmembrane region" description="Helical" evidence="5">
    <location>
        <begin position="82"/>
        <end position="102"/>
    </location>
</feature>
<keyword evidence="3 5" id="KW-1133">Transmembrane helix</keyword>
<dbReference type="EMBL" id="JBJIAA010000012">
    <property type="protein sequence ID" value="MFL0251737.1"/>
    <property type="molecule type" value="Genomic_DNA"/>
</dbReference>
<feature type="transmembrane region" description="Helical" evidence="5">
    <location>
        <begin position="210"/>
        <end position="230"/>
    </location>
</feature>
<feature type="transmembrane region" description="Helical" evidence="5">
    <location>
        <begin position="42"/>
        <end position="62"/>
    </location>
</feature>
<dbReference type="CDD" id="cd13128">
    <property type="entry name" value="MATE_Wzx_like"/>
    <property type="match status" value="1"/>
</dbReference>
<feature type="transmembrane region" description="Helical" evidence="5">
    <location>
        <begin position="144"/>
        <end position="162"/>
    </location>
</feature>
<dbReference type="RefSeq" id="WP_406788388.1">
    <property type="nucleotide sequence ID" value="NZ_JBJIAA010000012.1"/>
</dbReference>
<dbReference type="PANTHER" id="PTHR43424:SF1">
    <property type="entry name" value="LOCUS PUTATIVE PROTEIN 1-RELATED"/>
    <property type="match status" value="1"/>
</dbReference>
<feature type="transmembrane region" description="Helical" evidence="5">
    <location>
        <begin position="250"/>
        <end position="273"/>
    </location>
</feature>
<feature type="transmembrane region" description="Helical" evidence="5">
    <location>
        <begin position="325"/>
        <end position="345"/>
    </location>
</feature>
<organism evidence="6 7">
    <name type="scientific">Clostridium neuense</name>
    <dbReference type="NCBI Taxonomy" id="1728934"/>
    <lineage>
        <taxon>Bacteria</taxon>
        <taxon>Bacillati</taxon>
        <taxon>Bacillota</taxon>
        <taxon>Clostridia</taxon>
        <taxon>Eubacteriales</taxon>
        <taxon>Clostridiaceae</taxon>
        <taxon>Clostridium</taxon>
    </lineage>
</organism>
<evidence type="ECO:0000313" key="6">
    <source>
        <dbReference type="EMBL" id="MFL0251737.1"/>
    </source>
</evidence>
<comment type="subcellular location">
    <subcellularLocation>
        <location evidence="1">Membrane</location>
        <topology evidence="1">Multi-pass membrane protein</topology>
    </subcellularLocation>
</comment>
<evidence type="ECO:0000256" key="5">
    <source>
        <dbReference type="SAM" id="Phobius"/>
    </source>
</evidence>
<dbReference type="InterPro" id="IPR002797">
    <property type="entry name" value="Polysacc_synth"/>
</dbReference>
<evidence type="ECO:0000256" key="2">
    <source>
        <dbReference type="ARBA" id="ARBA00022692"/>
    </source>
</evidence>
<protein>
    <submittedName>
        <fullName evidence="6">Flippase</fullName>
    </submittedName>
</protein>
<reference evidence="6 7" key="1">
    <citation type="submission" date="2024-11" db="EMBL/GenBank/DDBJ databases">
        <authorList>
            <person name="Heng Y.C."/>
            <person name="Lim A.C.H."/>
            <person name="Lee J.K.Y."/>
            <person name="Kittelmann S."/>
        </authorList>
    </citation>
    <scope>NUCLEOTIDE SEQUENCE [LARGE SCALE GENOMIC DNA]</scope>
    <source>
        <strain evidence="6 7">WILCCON 0114</strain>
    </source>
</reference>
<evidence type="ECO:0000256" key="1">
    <source>
        <dbReference type="ARBA" id="ARBA00004141"/>
    </source>
</evidence>
<dbReference type="PANTHER" id="PTHR43424">
    <property type="entry name" value="LOCUS PUTATIVE PROTEIN 1-RELATED"/>
    <property type="match status" value="1"/>
</dbReference>
<proteinExistence type="predicted"/>
<feature type="transmembrane region" description="Helical" evidence="5">
    <location>
        <begin position="294"/>
        <end position="319"/>
    </location>
</feature>
<comment type="caution">
    <text evidence="6">The sequence shown here is derived from an EMBL/GenBank/DDBJ whole genome shotgun (WGS) entry which is preliminary data.</text>
</comment>
<dbReference type="Pfam" id="PF01943">
    <property type="entry name" value="Polysacc_synt"/>
    <property type="match status" value="1"/>
</dbReference>
<feature type="transmembrane region" description="Helical" evidence="5">
    <location>
        <begin position="382"/>
        <end position="399"/>
    </location>
</feature>
<keyword evidence="4 5" id="KW-0472">Membrane</keyword>
<accession>A0ABW8TIU4</accession>
<sequence length="476" mass="54383">MNKIAKNFLFVIVSNLLAQIIVFFTGTHYAKIIGKSAFGDITTIQAIMTYLTMLVLFGLQTYGTREIAKDKNSTSYIVGDTFAFRSILLVFAAVIIFFIYVILGVSEKNTSLRMLLIVYGITLIPAGMNIDWVYNGIQEMQYNAVYNIIKNIIPFILIYIFLRNKSQIYYIPLFTFVALVLGSLYQLYIYFFKVKFKLKVNLNKARINDYINFGFPFLVSGILAMINGNVDKIIIEFTRGSTEAGIYSSAYYIINFLMNVETMIFTVVFPLFINYYNNNDKKSLIKIVDKTTKIIVALVMPLVLGGFILSKEIMVMFFGKSYFEAYAPFSILLIYILILFIREVYGYGLNAWNMEKKYLKAVTVSSFFNLIMNLILTPVYGINVAAFITVISEVINLYLMRKYSSSVVKISSLKYILRIAIPCVVMCTITIGLKIFMVNTVLNIVISALVYLASVFLFKYMTLNEIKDFLLRKNGV</sequence>
<gene>
    <name evidence="6" type="ORF">ACJDT4_15065</name>
</gene>
<evidence type="ECO:0000256" key="4">
    <source>
        <dbReference type="ARBA" id="ARBA00023136"/>
    </source>
</evidence>
<evidence type="ECO:0000256" key="3">
    <source>
        <dbReference type="ARBA" id="ARBA00022989"/>
    </source>
</evidence>
<name>A0ABW8TIU4_9CLOT</name>